<evidence type="ECO:0000313" key="4">
    <source>
        <dbReference type="EMBL" id="MFB9314816.1"/>
    </source>
</evidence>
<dbReference type="Proteomes" id="UP001589750">
    <property type="component" value="Unassembled WGS sequence"/>
</dbReference>
<dbReference type="EC" id="1.14.13.127" evidence="4"/>
<dbReference type="InterPro" id="IPR050631">
    <property type="entry name" value="PheA/TfdB_FAD_monoxygenase"/>
</dbReference>
<organism evidence="4 5">
    <name type="scientific">Nocardioides plantarum</name>
    <dbReference type="NCBI Taxonomy" id="29299"/>
    <lineage>
        <taxon>Bacteria</taxon>
        <taxon>Bacillati</taxon>
        <taxon>Actinomycetota</taxon>
        <taxon>Actinomycetes</taxon>
        <taxon>Propionibacteriales</taxon>
        <taxon>Nocardioidaceae</taxon>
        <taxon>Nocardioides</taxon>
    </lineage>
</organism>
<dbReference type="EMBL" id="JBHMDG010000026">
    <property type="protein sequence ID" value="MFB9314816.1"/>
    <property type="molecule type" value="Genomic_DNA"/>
</dbReference>
<evidence type="ECO:0000259" key="3">
    <source>
        <dbReference type="Pfam" id="PF01494"/>
    </source>
</evidence>
<dbReference type="Pfam" id="PF01494">
    <property type="entry name" value="FAD_binding_3"/>
    <property type="match status" value="1"/>
</dbReference>
<feature type="domain" description="FAD-binding" evidence="3">
    <location>
        <begin position="4"/>
        <end position="345"/>
    </location>
</feature>
<proteinExistence type="predicted"/>
<dbReference type="InterPro" id="IPR036188">
    <property type="entry name" value="FAD/NAD-bd_sf"/>
</dbReference>
<dbReference type="Gene3D" id="3.50.50.60">
    <property type="entry name" value="FAD/NAD(P)-binding domain"/>
    <property type="match status" value="1"/>
</dbReference>
<dbReference type="PRINTS" id="PR00420">
    <property type="entry name" value="RNGMNOXGNASE"/>
</dbReference>
<evidence type="ECO:0000256" key="2">
    <source>
        <dbReference type="SAM" id="MobiDB-lite"/>
    </source>
</evidence>
<dbReference type="PANTHER" id="PTHR43476:SF3">
    <property type="entry name" value="FAD-BINDING MONOOXYGENASE"/>
    <property type="match status" value="1"/>
</dbReference>
<comment type="caution">
    <text evidence="4">The sequence shown here is derived from an EMBL/GenBank/DDBJ whole genome shotgun (WGS) entry which is preliminary data.</text>
</comment>
<feature type="region of interest" description="Disordered" evidence="2">
    <location>
        <begin position="516"/>
        <end position="538"/>
    </location>
</feature>
<dbReference type="PANTHER" id="PTHR43476">
    <property type="entry name" value="3-(3-HYDROXY-PHENYL)PROPIONATE/3-HYDROXYCINNAMIC ACID HYDROXYLASE"/>
    <property type="match status" value="1"/>
</dbReference>
<dbReference type="InterPro" id="IPR002938">
    <property type="entry name" value="FAD-bd"/>
</dbReference>
<accession>A0ABV5KDK5</accession>
<name>A0ABV5KDK5_9ACTN</name>
<dbReference type="GO" id="GO:0008688">
    <property type="term" value="F:3-(3-hydroxyphenyl)propionate hydroxylase activity"/>
    <property type="evidence" value="ECO:0007669"/>
    <property type="project" value="UniProtKB-EC"/>
</dbReference>
<evidence type="ECO:0000313" key="5">
    <source>
        <dbReference type="Proteomes" id="UP001589750"/>
    </source>
</evidence>
<dbReference type="SUPFAM" id="SSF51905">
    <property type="entry name" value="FAD/NAD(P)-binding domain"/>
    <property type="match status" value="1"/>
</dbReference>
<dbReference type="Gene3D" id="3.30.9.10">
    <property type="entry name" value="D-Amino Acid Oxidase, subunit A, domain 2"/>
    <property type="match status" value="1"/>
</dbReference>
<reference evidence="4 5" key="1">
    <citation type="submission" date="2024-09" db="EMBL/GenBank/DDBJ databases">
        <authorList>
            <person name="Sun Q."/>
            <person name="Mori K."/>
        </authorList>
    </citation>
    <scope>NUCLEOTIDE SEQUENCE [LARGE SCALE GENOMIC DNA]</scope>
    <source>
        <strain evidence="4 5">JCM 9626</strain>
    </source>
</reference>
<sequence>MDQYDVVVIGYGPCGQMASLQLGQAGHSVIALERHPQLYGLSRAGHIDDEIMRTLDRVGAGEEFREDAVAWELYDMRNKAFGGELLMSLDWSTIGPHGHRGHWIFYQNNLEMALNHRATSLDNVEVHMNHEVVEIDQDADGVVVTYRDRKTDEERTVRAAYAIAADGDNSFVRSQLGITTTPGNVGPLQLVIDTVQKHELDFAFDNGQFADPERPGCLFQLGKTHRRWEFTLLPGEKAEDFTLDRVWELLEPWVTPEDVEVLRHPVYQFRESMTDEWSRGRIFLVGDAAHILWPFAGEGMCNGLRDASALTWRLDLVLRGLAEPTVLDSYEGDRKPNMQGWTDFSREIGLPCIITDPAAADERDGFLKAVQQDPSLMPPPTIPGGYTAFAREADPLAGAPAVQGQVRVDGRTGLFDDVVGRGFQLIVTDPAVLSGLTDDNRAYLETLGAIVTAVVSSSTDDAGAVVDAEGTYAGWFGEHGRAAVLARPDFWLYGSAADAVDVNALVSDLRAALAGSGSTGAGANGTVVSGAGEPTAAH</sequence>
<keyword evidence="5" id="KW-1185">Reference proteome</keyword>
<keyword evidence="1 4" id="KW-0560">Oxidoreductase</keyword>
<protein>
    <submittedName>
        <fullName evidence="4">Bifunctional 3-(3-hydroxy-phenyl)propionate/3-hydroxycinnamic acid hydroxylase</fullName>
        <ecNumber evidence="4">1.14.13.127</ecNumber>
    </submittedName>
</protein>
<dbReference type="NCBIfam" id="NF004829">
    <property type="entry name" value="PRK06183.1-3"/>
    <property type="match status" value="1"/>
</dbReference>
<gene>
    <name evidence="4" type="ORF">ACFFRI_17290</name>
</gene>
<dbReference type="RefSeq" id="WP_140009962.1">
    <property type="nucleotide sequence ID" value="NZ_JBHMDG010000026.1"/>
</dbReference>
<evidence type="ECO:0000256" key="1">
    <source>
        <dbReference type="ARBA" id="ARBA00023002"/>
    </source>
</evidence>